<organism evidence="1 2">
    <name type="scientific">Nocardia mangyaensis</name>
    <dbReference type="NCBI Taxonomy" id="2213200"/>
    <lineage>
        <taxon>Bacteria</taxon>
        <taxon>Bacillati</taxon>
        <taxon>Actinomycetota</taxon>
        <taxon>Actinomycetes</taxon>
        <taxon>Mycobacteriales</taxon>
        <taxon>Nocardiaceae</taxon>
        <taxon>Nocardia</taxon>
    </lineage>
</organism>
<dbReference type="RefSeq" id="WP_071930058.1">
    <property type="nucleotide sequence ID" value="NZ_CP018082.1"/>
</dbReference>
<dbReference type="KEGG" id="nsl:BOX37_26380"/>
<protein>
    <submittedName>
        <fullName evidence="1">Uncharacterized protein</fullName>
    </submittedName>
</protein>
<sequence length="130" mass="13989">MTHFTDRSVLQHFGSPAAYNRVYRAAVLPDPAQLVLQRRFDAGGTGVRDDLVDSGSMVRIDFLPGGAPGVDETDRTGVVVATLPGQGAVYVLAKDISLRAAWQTIRAQWPTTLSGVCSALADSRWYSGRP</sequence>
<name>A0A1J0VXZ4_9NOCA</name>
<keyword evidence="2" id="KW-1185">Reference proteome</keyword>
<dbReference type="OrthoDB" id="3632960at2"/>
<dbReference type="Proteomes" id="UP000183810">
    <property type="component" value="Chromosome"/>
</dbReference>
<gene>
    <name evidence="1" type="ORF">BOX37_26380</name>
</gene>
<proteinExistence type="predicted"/>
<evidence type="ECO:0000313" key="2">
    <source>
        <dbReference type="Proteomes" id="UP000183810"/>
    </source>
</evidence>
<evidence type="ECO:0000313" key="1">
    <source>
        <dbReference type="EMBL" id="APE36873.1"/>
    </source>
</evidence>
<dbReference type="EMBL" id="CP018082">
    <property type="protein sequence ID" value="APE36873.1"/>
    <property type="molecule type" value="Genomic_DNA"/>
</dbReference>
<reference evidence="1" key="1">
    <citation type="submission" date="2016-11" db="EMBL/GenBank/DDBJ databases">
        <authorList>
            <person name="Jaros S."/>
            <person name="Januszkiewicz K."/>
            <person name="Wedrychowicz H."/>
        </authorList>
    </citation>
    <scope>NUCLEOTIDE SEQUENCE [LARGE SCALE GENOMIC DNA]</scope>
    <source>
        <strain evidence="1">Y48</strain>
    </source>
</reference>
<accession>A0A1J0VXZ4</accession>
<dbReference type="AlphaFoldDB" id="A0A1J0VXZ4"/>